<gene>
    <name evidence="2" type="ORF">M3I41_07070</name>
</gene>
<feature type="compositionally biased region" description="Low complexity" evidence="1">
    <location>
        <begin position="14"/>
        <end position="55"/>
    </location>
</feature>
<accession>A0A9E7AIN4</accession>
<sequence length="140" mass="13437">MATPSGTASATPGSAVTSPSDAASATPGATASSNGDNGSSTNNGSANNGTNSGSSQPFAMYYYERSTVNGWPSGSASKLIFSSPASVQGANAKGANAQDAGAQGSSAQSSNAPNSKGTITVKVGQAVGQVRTIESAPTSN</sequence>
<feature type="region of interest" description="Disordered" evidence="1">
    <location>
        <begin position="86"/>
        <end position="118"/>
    </location>
</feature>
<feature type="compositionally biased region" description="Polar residues" evidence="1">
    <location>
        <begin position="1"/>
        <end position="12"/>
    </location>
</feature>
<reference evidence="2" key="1">
    <citation type="submission" date="2022-05" db="EMBL/GenBank/DDBJ databases">
        <title>Using nanopore sequencing to obtain complete genomes from saliva samples.</title>
        <authorList>
            <person name="Baker J.L."/>
        </authorList>
    </citation>
    <scope>NUCLEOTIDE SEQUENCE</scope>
    <source>
        <strain evidence="2">JCVI-JB-Ag32</strain>
    </source>
</reference>
<dbReference type="EMBL" id="CP097095">
    <property type="protein sequence ID" value="UQF79344.1"/>
    <property type="molecule type" value="Genomic_DNA"/>
</dbReference>
<dbReference type="AlphaFoldDB" id="A0A9E7AIN4"/>
<dbReference type="Proteomes" id="UP000830236">
    <property type="component" value="Chromosome"/>
</dbReference>
<dbReference type="KEGG" id="agh:M3I41_07070"/>
<feature type="compositionally biased region" description="Low complexity" evidence="1">
    <location>
        <begin position="88"/>
        <end position="114"/>
    </location>
</feature>
<proteinExistence type="predicted"/>
<organism evidence="2 3">
    <name type="scientific">Actinomyces graevenitzii</name>
    <dbReference type="NCBI Taxonomy" id="55565"/>
    <lineage>
        <taxon>Bacteria</taxon>
        <taxon>Bacillati</taxon>
        <taxon>Actinomycetota</taxon>
        <taxon>Actinomycetes</taxon>
        <taxon>Actinomycetales</taxon>
        <taxon>Actinomycetaceae</taxon>
        <taxon>Actinomyces</taxon>
    </lineage>
</organism>
<feature type="region of interest" description="Disordered" evidence="1">
    <location>
        <begin position="1"/>
        <end position="57"/>
    </location>
</feature>
<evidence type="ECO:0000313" key="3">
    <source>
        <dbReference type="Proteomes" id="UP000830236"/>
    </source>
</evidence>
<evidence type="ECO:0000256" key="1">
    <source>
        <dbReference type="SAM" id="MobiDB-lite"/>
    </source>
</evidence>
<evidence type="ECO:0000313" key="2">
    <source>
        <dbReference type="EMBL" id="UQF79344.1"/>
    </source>
</evidence>
<protein>
    <submittedName>
        <fullName evidence="2">Uncharacterized protein</fullName>
    </submittedName>
</protein>
<name>A0A9E7AIN4_9ACTO</name>